<dbReference type="Gene3D" id="1.10.418.40">
    <property type="entry name" value="Autophagy protein 6/Beclin 1"/>
    <property type="match status" value="1"/>
</dbReference>
<feature type="region of interest" description="Disordered" evidence="2">
    <location>
        <begin position="180"/>
        <end position="214"/>
    </location>
</feature>
<dbReference type="InterPro" id="IPR038274">
    <property type="entry name" value="Atg6/Beclin_C_sf"/>
</dbReference>
<dbReference type="InParanoid" id="A0A316YNK3"/>
<reference evidence="5 6" key="1">
    <citation type="journal article" date="2018" name="Mol. Biol. Evol.">
        <title>Broad Genomic Sampling Reveals a Smut Pathogenic Ancestry of the Fungal Clade Ustilaginomycotina.</title>
        <authorList>
            <person name="Kijpornyongpan T."/>
            <person name="Mondo S.J."/>
            <person name="Barry K."/>
            <person name="Sandor L."/>
            <person name="Lee J."/>
            <person name="Lipzen A."/>
            <person name="Pangilinan J."/>
            <person name="LaButti K."/>
            <person name="Hainaut M."/>
            <person name="Henrissat B."/>
            <person name="Grigoriev I.V."/>
            <person name="Spatafora J.W."/>
            <person name="Aime M.C."/>
        </authorList>
    </citation>
    <scope>NUCLEOTIDE SEQUENCE [LARGE SCALE GENOMIC DNA]</scope>
    <source>
        <strain evidence="5 6">MCA 4198</strain>
    </source>
</reference>
<dbReference type="OrthoDB" id="20368at2759"/>
<dbReference type="FunCoup" id="A0A316YNK3">
    <property type="interactions" value="235"/>
</dbReference>
<proteinExistence type="inferred from homology"/>
<dbReference type="EMBL" id="KZ819636">
    <property type="protein sequence ID" value="PWN90957.1"/>
    <property type="molecule type" value="Genomic_DNA"/>
</dbReference>
<name>A0A316YNK3_9BASI</name>
<feature type="region of interest" description="Disordered" evidence="2">
    <location>
        <begin position="102"/>
        <end position="130"/>
    </location>
</feature>
<evidence type="ECO:0000259" key="3">
    <source>
        <dbReference type="Pfam" id="PF04111"/>
    </source>
</evidence>
<sequence>MPSFSCQRCKQPIHLPASLSDDAAMGGALTQSAYDVIQAESVLVRRPKAAAPSELAPTKESDEVRPTKTEEDRERDPQHEQGTLSSRVAITTSLFDLLSSTVPAPLQSSSSSDSPASSDSSSPRHSRRHNHTAALAAIDHPLCKECTDILVDIINSQLGELRRERDAYLAFEDEINNAPRRSLSNSREEQQQQQQQQQQGEADEESRGAEEDTQAIRSEIERLAHVADETRRELSRAQEERRKVDAELSQLDEEERKLEEEERAFWLSYSDLTLQMNSVATQRASLETTLEHDTALLKRLQRTNVYKDAFCIGHEAGFATINGLRLGRLPSPAKPVEWAEINAAWGQTALCLSTLARKCNFTFQDYKICPKGSFSTVEKVPAQGNTASGAATATAAAEVYELYGSDSAMTRFLQLHSRRFDHAMVAFLDCVRQLADHVAATSARAEAGDGGEFRLAHEINKDKIGGASIRLHFGASDEVWTRALRHLLLNLSLLLNWITGKDDDDVDEGRERV</sequence>
<feature type="region of interest" description="Disordered" evidence="2">
    <location>
        <begin position="46"/>
        <end position="86"/>
    </location>
</feature>
<dbReference type="GO" id="GO:0034272">
    <property type="term" value="C:phosphatidylinositol 3-kinase complex, class III, type II"/>
    <property type="evidence" value="ECO:0007669"/>
    <property type="project" value="TreeGrafter"/>
</dbReference>
<dbReference type="GO" id="GO:0045324">
    <property type="term" value="P:late endosome to vacuole transport"/>
    <property type="evidence" value="ECO:0007669"/>
    <property type="project" value="TreeGrafter"/>
</dbReference>
<dbReference type="InterPro" id="IPR007243">
    <property type="entry name" value="Atg6/Beclin"/>
</dbReference>
<feature type="region of interest" description="Disordered" evidence="2">
    <location>
        <begin position="228"/>
        <end position="255"/>
    </location>
</feature>
<feature type="compositionally biased region" description="Basic and acidic residues" evidence="2">
    <location>
        <begin position="228"/>
        <end position="246"/>
    </location>
</feature>
<feature type="domain" description="Atg6/beclin coiled-coil" evidence="4">
    <location>
        <begin position="141"/>
        <end position="296"/>
    </location>
</feature>
<dbReference type="GO" id="GO:0043548">
    <property type="term" value="F:phosphatidylinositol 3-kinase binding"/>
    <property type="evidence" value="ECO:0007669"/>
    <property type="project" value="TreeGrafter"/>
</dbReference>
<dbReference type="GO" id="GO:0000423">
    <property type="term" value="P:mitophagy"/>
    <property type="evidence" value="ECO:0007669"/>
    <property type="project" value="TreeGrafter"/>
</dbReference>
<dbReference type="GO" id="GO:0006995">
    <property type="term" value="P:cellular response to nitrogen starvation"/>
    <property type="evidence" value="ECO:0007669"/>
    <property type="project" value="TreeGrafter"/>
</dbReference>
<comment type="similarity">
    <text evidence="1">Belongs to the beclin family.</text>
</comment>
<dbReference type="InterPro" id="IPR041691">
    <property type="entry name" value="Atg6/beclin_CC"/>
</dbReference>
<gene>
    <name evidence="5" type="ORF">FA10DRAFT_252653</name>
</gene>
<dbReference type="Pfam" id="PF17675">
    <property type="entry name" value="APG6_N"/>
    <property type="match status" value="1"/>
</dbReference>
<protein>
    <submittedName>
        <fullName evidence="5">Autophagy protein 6</fullName>
    </submittedName>
</protein>
<accession>A0A316YNK3</accession>
<dbReference type="Proteomes" id="UP000245768">
    <property type="component" value="Unassembled WGS sequence"/>
</dbReference>
<dbReference type="Gene3D" id="6.10.250.3110">
    <property type="match status" value="1"/>
</dbReference>
<dbReference type="GO" id="GO:0000407">
    <property type="term" value="C:phagophore assembly site"/>
    <property type="evidence" value="ECO:0007669"/>
    <property type="project" value="TreeGrafter"/>
</dbReference>
<feature type="compositionally biased region" description="Low complexity" evidence="2">
    <location>
        <begin position="108"/>
        <end position="123"/>
    </location>
</feature>
<organism evidence="5 6">
    <name type="scientific">Acaromyces ingoldii</name>
    <dbReference type="NCBI Taxonomy" id="215250"/>
    <lineage>
        <taxon>Eukaryota</taxon>
        <taxon>Fungi</taxon>
        <taxon>Dikarya</taxon>
        <taxon>Basidiomycota</taxon>
        <taxon>Ustilaginomycotina</taxon>
        <taxon>Exobasidiomycetes</taxon>
        <taxon>Exobasidiales</taxon>
        <taxon>Cryptobasidiaceae</taxon>
        <taxon>Acaromyces</taxon>
    </lineage>
</organism>
<evidence type="ECO:0000256" key="1">
    <source>
        <dbReference type="ARBA" id="ARBA00005965"/>
    </source>
</evidence>
<dbReference type="GO" id="GO:0034271">
    <property type="term" value="C:phosphatidylinositol 3-kinase complex, class III, type I"/>
    <property type="evidence" value="ECO:0007669"/>
    <property type="project" value="TreeGrafter"/>
</dbReference>
<evidence type="ECO:0000256" key="2">
    <source>
        <dbReference type="SAM" id="MobiDB-lite"/>
    </source>
</evidence>
<dbReference type="PANTHER" id="PTHR12768">
    <property type="entry name" value="BECLIN 1"/>
    <property type="match status" value="1"/>
</dbReference>
<dbReference type="RefSeq" id="XP_025378155.1">
    <property type="nucleotide sequence ID" value="XM_025519661.1"/>
</dbReference>
<evidence type="ECO:0000313" key="6">
    <source>
        <dbReference type="Proteomes" id="UP000245768"/>
    </source>
</evidence>
<dbReference type="GeneID" id="37041577"/>
<feature type="compositionally biased region" description="Basic and acidic residues" evidence="2">
    <location>
        <begin position="57"/>
        <end position="79"/>
    </location>
</feature>
<dbReference type="STRING" id="215250.A0A316YNK3"/>
<dbReference type="AlphaFoldDB" id="A0A316YNK3"/>
<dbReference type="PANTHER" id="PTHR12768:SF4">
    <property type="entry name" value="BECLIN-1"/>
    <property type="match status" value="1"/>
</dbReference>
<evidence type="ECO:0000313" key="5">
    <source>
        <dbReference type="EMBL" id="PWN90957.1"/>
    </source>
</evidence>
<feature type="domain" description="Atg6 BARA" evidence="3">
    <location>
        <begin position="300"/>
        <end position="499"/>
    </location>
</feature>
<evidence type="ECO:0000259" key="4">
    <source>
        <dbReference type="Pfam" id="PF17675"/>
    </source>
</evidence>
<dbReference type="GO" id="GO:0000045">
    <property type="term" value="P:autophagosome assembly"/>
    <property type="evidence" value="ECO:0007669"/>
    <property type="project" value="TreeGrafter"/>
</dbReference>
<keyword evidence="6" id="KW-1185">Reference proteome</keyword>
<dbReference type="GO" id="GO:0030674">
    <property type="term" value="F:protein-macromolecule adaptor activity"/>
    <property type="evidence" value="ECO:0007669"/>
    <property type="project" value="TreeGrafter"/>
</dbReference>
<dbReference type="InterPro" id="IPR040455">
    <property type="entry name" value="Atg6_BARA"/>
</dbReference>
<dbReference type="Pfam" id="PF04111">
    <property type="entry name" value="APG6"/>
    <property type="match status" value="1"/>
</dbReference>